<name>A0A0P0Y1U1_ORYSJ</name>
<evidence type="ECO:0000313" key="2">
    <source>
        <dbReference type="Proteomes" id="UP000059680"/>
    </source>
</evidence>
<reference evidence="1 2" key="3">
    <citation type="journal article" date="2013" name="Rice">
        <title>Improvement of the Oryza sativa Nipponbare reference genome using next generation sequence and optical map data.</title>
        <authorList>
            <person name="Kawahara Y."/>
            <person name="de la Bastide M."/>
            <person name="Hamilton J.P."/>
            <person name="Kanamori H."/>
            <person name="McCombie W.R."/>
            <person name="Ouyang S."/>
            <person name="Schwartz D.C."/>
            <person name="Tanaka T."/>
            <person name="Wu J."/>
            <person name="Zhou S."/>
            <person name="Childs K.L."/>
            <person name="Davidson R.M."/>
            <person name="Lin H."/>
            <person name="Quesada-Ocampo L."/>
            <person name="Vaillancourt B."/>
            <person name="Sakai H."/>
            <person name="Lee S.S."/>
            <person name="Kim J."/>
            <person name="Numa H."/>
            <person name="Itoh T."/>
            <person name="Buell C.R."/>
            <person name="Matsumoto T."/>
        </authorList>
    </citation>
    <scope>NUCLEOTIDE SEQUENCE [LARGE SCALE GENOMIC DNA]</scope>
    <source>
        <strain evidence="2">cv. Nipponbare</strain>
    </source>
</reference>
<keyword evidence="2" id="KW-1185">Reference proteome</keyword>
<organism evidence="1 2">
    <name type="scientific">Oryza sativa subsp. japonica</name>
    <name type="common">Rice</name>
    <dbReference type="NCBI Taxonomy" id="39947"/>
    <lineage>
        <taxon>Eukaryota</taxon>
        <taxon>Viridiplantae</taxon>
        <taxon>Streptophyta</taxon>
        <taxon>Embryophyta</taxon>
        <taxon>Tracheophyta</taxon>
        <taxon>Spermatophyta</taxon>
        <taxon>Magnoliopsida</taxon>
        <taxon>Liliopsida</taxon>
        <taxon>Poales</taxon>
        <taxon>Poaceae</taxon>
        <taxon>BOP clade</taxon>
        <taxon>Oryzoideae</taxon>
        <taxon>Oryzeae</taxon>
        <taxon>Oryzinae</taxon>
        <taxon>Oryza</taxon>
        <taxon>Oryza sativa</taxon>
    </lineage>
</organism>
<dbReference type="InParanoid" id="A0A0P0Y1U1"/>
<dbReference type="EMBL" id="AP014967">
    <property type="protein sequence ID" value="BAT13720.1"/>
    <property type="molecule type" value="Genomic_DNA"/>
</dbReference>
<reference evidence="2" key="1">
    <citation type="journal article" date="2005" name="Nature">
        <title>The map-based sequence of the rice genome.</title>
        <authorList>
            <consortium name="International rice genome sequencing project (IRGSP)"/>
            <person name="Matsumoto T."/>
            <person name="Wu J."/>
            <person name="Kanamori H."/>
            <person name="Katayose Y."/>
            <person name="Fujisawa M."/>
            <person name="Namiki N."/>
            <person name="Mizuno H."/>
            <person name="Yamamoto K."/>
            <person name="Antonio B.A."/>
            <person name="Baba T."/>
            <person name="Sakata K."/>
            <person name="Nagamura Y."/>
            <person name="Aoki H."/>
            <person name="Arikawa K."/>
            <person name="Arita K."/>
            <person name="Bito T."/>
            <person name="Chiden Y."/>
            <person name="Fujitsuka N."/>
            <person name="Fukunaka R."/>
            <person name="Hamada M."/>
            <person name="Harada C."/>
            <person name="Hayashi A."/>
            <person name="Hijishita S."/>
            <person name="Honda M."/>
            <person name="Hosokawa S."/>
            <person name="Ichikawa Y."/>
            <person name="Idonuma A."/>
            <person name="Iijima M."/>
            <person name="Ikeda M."/>
            <person name="Ikeno M."/>
            <person name="Ito K."/>
            <person name="Ito S."/>
            <person name="Ito T."/>
            <person name="Ito Y."/>
            <person name="Ito Y."/>
            <person name="Iwabuchi A."/>
            <person name="Kamiya K."/>
            <person name="Karasawa W."/>
            <person name="Kurita K."/>
            <person name="Katagiri S."/>
            <person name="Kikuta A."/>
            <person name="Kobayashi H."/>
            <person name="Kobayashi N."/>
            <person name="Machita K."/>
            <person name="Maehara T."/>
            <person name="Masukawa M."/>
            <person name="Mizubayashi T."/>
            <person name="Mukai Y."/>
            <person name="Nagasaki H."/>
            <person name="Nagata Y."/>
            <person name="Naito S."/>
            <person name="Nakashima M."/>
            <person name="Nakama Y."/>
            <person name="Nakamichi Y."/>
            <person name="Nakamura M."/>
            <person name="Meguro A."/>
            <person name="Negishi M."/>
            <person name="Ohta I."/>
            <person name="Ohta T."/>
            <person name="Okamoto M."/>
            <person name="Ono N."/>
            <person name="Saji S."/>
            <person name="Sakaguchi M."/>
            <person name="Sakai K."/>
            <person name="Shibata M."/>
            <person name="Shimokawa T."/>
            <person name="Song J."/>
            <person name="Takazaki Y."/>
            <person name="Terasawa K."/>
            <person name="Tsugane M."/>
            <person name="Tsuji K."/>
            <person name="Ueda S."/>
            <person name="Waki K."/>
            <person name="Yamagata H."/>
            <person name="Yamamoto M."/>
            <person name="Yamamoto S."/>
            <person name="Yamane H."/>
            <person name="Yoshiki S."/>
            <person name="Yoshihara R."/>
            <person name="Yukawa K."/>
            <person name="Zhong H."/>
            <person name="Yano M."/>
            <person name="Yuan Q."/>
            <person name="Ouyang S."/>
            <person name="Liu J."/>
            <person name="Jones K.M."/>
            <person name="Gansberger K."/>
            <person name="Moffat K."/>
            <person name="Hill J."/>
            <person name="Bera J."/>
            <person name="Fadrosh D."/>
            <person name="Jin S."/>
            <person name="Johri S."/>
            <person name="Kim M."/>
            <person name="Overton L."/>
            <person name="Reardon M."/>
            <person name="Tsitrin T."/>
            <person name="Vuong H."/>
            <person name="Weaver B."/>
            <person name="Ciecko A."/>
            <person name="Tallon L."/>
            <person name="Jackson J."/>
            <person name="Pai G."/>
            <person name="Aken S.V."/>
            <person name="Utterback T."/>
            <person name="Reidmuller S."/>
            <person name="Feldblyum T."/>
            <person name="Hsiao J."/>
            <person name="Zismann V."/>
            <person name="Iobst S."/>
            <person name="de Vazeille A.R."/>
            <person name="Buell C.R."/>
            <person name="Ying K."/>
            <person name="Li Y."/>
            <person name="Lu T."/>
            <person name="Huang Y."/>
            <person name="Zhao Q."/>
            <person name="Feng Q."/>
            <person name="Zhang L."/>
            <person name="Zhu J."/>
            <person name="Weng Q."/>
            <person name="Mu J."/>
            <person name="Lu Y."/>
            <person name="Fan D."/>
            <person name="Liu Y."/>
            <person name="Guan J."/>
            <person name="Zhang Y."/>
            <person name="Yu S."/>
            <person name="Liu X."/>
            <person name="Zhang Y."/>
            <person name="Hong G."/>
            <person name="Han B."/>
            <person name="Choisne N."/>
            <person name="Demange N."/>
            <person name="Orjeda G."/>
            <person name="Samain S."/>
            <person name="Cattolico L."/>
            <person name="Pelletier E."/>
            <person name="Couloux A."/>
            <person name="Segurens B."/>
            <person name="Wincker P."/>
            <person name="D'Hont A."/>
            <person name="Scarpelli C."/>
            <person name="Weissenbach J."/>
            <person name="Salanoubat M."/>
            <person name="Quetier F."/>
            <person name="Yu Y."/>
            <person name="Kim H.R."/>
            <person name="Rambo T."/>
            <person name="Currie J."/>
            <person name="Collura K."/>
            <person name="Luo M."/>
            <person name="Yang T."/>
            <person name="Ammiraju J.S.S."/>
            <person name="Engler F."/>
            <person name="Soderlund C."/>
            <person name="Wing R.A."/>
            <person name="Palmer L.E."/>
            <person name="de la Bastide M."/>
            <person name="Spiegel L."/>
            <person name="Nascimento L."/>
            <person name="Zutavern T."/>
            <person name="O'Shaughnessy A."/>
            <person name="Dike S."/>
            <person name="Dedhia N."/>
            <person name="Preston R."/>
            <person name="Balija V."/>
            <person name="McCombie W.R."/>
            <person name="Chow T."/>
            <person name="Chen H."/>
            <person name="Chung M."/>
            <person name="Chen C."/>
            <person name="Shaw J."/>
            <person name="Wu H."/>
            <person name="Hsiao K."/>
            <person name="Chao Y."/>
            <person name="Chu M."/>
            <person name="Cheng C."/>
            <person name="Hour A."/>
            <person name="Lee P."/>
            <person name="Lin S."/>
            <person name="Lin Y."/>
            <person name="Liou J."/>
            <person name="Liu S."/>
            <person name="Hsing Y."/>
            <person name="Raghuvanshi S."/>
            <person name="Mohanty A."/>
            <person name="Bharti A.K."/>
            <person name="Gaur A."/>
            <person name="Gupta V."/>
            <person name="Kumar D."/>
            <person name="Ravi V."/>
            <person name="Vij S."/>
            <person name="Kapur A."/>
            <person name="Khurana P."/>
            <person name="Khurana P."/>
            <person name="Khurana J.P."/>
            <person name="Tyagi A.K."/>
            <person name="Gaikwad K."/>
            <person name="Singh A."/>
            <person name="Dalal V."/>
            <person name="Srivastava S."/>
            <person name="Dixit A."/>
            <person name="Pal A.K."/>
            <person name="Ghazi I.A."/>
            <person name="Yadav M."/>
            <person name="Pandit A."/>
            <person name="Bhargava A."/>
            <person name="Sureshbabu K."/>
            <person name="Batra K."/>
            <person name="Sharma T.R."/>
            <person name="Mohapatra T."/>
            <person name="Singh N.K."/>
            <person name="Messing J."/>
            <person name="Nelson A.B."/>
            <person name="Fuks G."/>
            <person name="Kavchok S."/>
            <person name="Keizer G."/>
            <person name="Linton E."/>
            <person name="Llaca V."/>
            <person name="Song R."/>
            <person name="Tanyolac B."/>
            <person name="Young S."/>
            <person name="Ho-Il K."/>
            <person name="Hahn J.H."/>
            <person name="Sangsakoo G."/>
            <person name="Vanavichit A."/>
            <person name="de Mattos Luiz.A.T."/>
            <person name="Zimmer P.D."/>
            <person name="Malone G."/>
            <person name="Dellagostin O."/>
            <person name="de Oliveira A.C."/>
            <person name="Bevan M."/>
            <person name="Bancroft I."/>
            <person name="Minx P."/>
            <person name="Cordum H."/>
            <person name="Wilson R."/>
            <person name="Cheng Z."/>
            <person name="Jin W."/>
            <person name="Jiang J."/>
            <person name="Leong S.A."/>
            <person name="Iwama H."/>
            <person name="Gojobori T."/>
            <person name="Itoh T."/>
            <person name="Niimura Y."/>
            <person name="Fujii Y."/>
            <person name="Habara T."/>
            <person name="Sakai H."/>
            <person name="Sato Y."/>
            <person name="Wilson G."/>
            <person name="Kumar K."/>
            <person name="McCouch S."/>
            <person name="Juretic N."/>
            <person name="Hoen D."/>
            <person name="Wright S."/>
            <person name="Bruskiewich R."/>
            <person name="Bureau T."/>
            <person name="Miyao A."/>
            <person name="Hirochika H."/>
            <person name="Nishikawa T."/>
            <person name="Kadowaki K."/>
            <person name="Sugiura M."/>
            <person name="Burr B."/>
            <person name="Sasaki T."/>
        </authorList>
    </citation>
    <scope>NUCLEOTIDE SEQUENCE [LARGE SCALE GENOMIC DNA]</scope>
    <source>
        <strain evidence="2">cv. Nipponbare</strain>
    </source>
</reference>
<gene>
    <name evidence="1" type="ordered locus">Os11g0308432</name>
    <name evidence="1" type="ORF">OSNPB_110308432</name>
</gene>
<evidence type="ECO:0000313" key="1">
    <source>
        <dbReference type="EMBL" id="BAT13720.1"/>
    </source>
</evidence>
<reference evidence="1 2" key="2">
    <citation type="journal article" date="2013" name="Plant Cell Physiol.">
        <title>Rice Annotation Project Database (RAP-DB): an integrative and interactive database for rice genomics.</title>
        <authorList>
            <person name="Sakai H."/>
            <person name="Lee S.S."/>
            <person name="Tanaka T."/>
            <person name="Numa H."/>
            <person name="Kim J."/>
            <person name="Kawahara Y."/>
            <person name="Wakimoto H."/>
            <person name="Yang C.C."/>
            <person name="Iwamoto M."/>
            <person name="Abe T."/>
            <person name="Yamada Y."/>
            <person name="Muto A."/>
            <person name="Inokuchi H."/>
            <person name="Ikemura T."/>
            <person name="Matsumoto T."/>
            <person name="Sasaki T."/>
            <person name="Itoh T."/>
        </authorList>
    </citation>
    <scope>NUCLEOTIDE SEQUENCE [LARGE SCALE GENOMIC DNA]</scope>
    <source>
        <strain evidence="2">cv. Nipponbare</strain>
    </source>
</reference>
<dbReference type="AlphaFoldDB" id="A0A0P0Y1U1"/>
<feature type="non-terminal residue" evidence="1">
    <location>
        <position position="1"/>
    </location>
</feature>
<dbReference type="Gramene" id="Os11t0308432-01">
    <property type="protein sequence ID" value="Os11t0308432-01"/>
    <property type="gene ID" value="Os11g0308432"/>
</dbReference>
<protein>
    <submittedName>
        <fullName evidence="1">Os11g0308432 protein</fullName>
    </submittedName>
</protein>
<proteinExistence type="predicted"/>
<dbReference type="PaxDb" id="39947-A0A0P0Y1U1"/>
<dbReference type="Proteomes" id="UP000059680">
    <property type="component" value="Chromosome 11"/>
</dbReference>
<accession>A0A0P0Y1U1</accession>
<sequence length="58" mass="6236">FVPGCHHQFGLHLRFSDPSLPQLFGHETSTVCPREAGGMGGVEMISKTARWSGEPVVG</sequence>